<evidence type="ECO:0000313" key="2">
    <source>
        <dbReference type="Proteomes" id="UP000190637"/>
    </source>
</evidence>
<evidence type="ECO:0000313" key="1">
    <source>
        <dbReference type="EMBL" id="SJZ92400.1"/>
    </source>
</evidence>
<dbReference type="RefSeq" id="WP_235000878.1">
    <property type="nucleotide sequence ID" value="NZ_FUWS01000004.1"/>
</dbReference>
<proteinExistence type="predicted"/>
<dbReference type="EMBL" id="FUWS01000004">
    <property type="protein sequence ID" value="SJZ92400.1"/>
    <property type="molecule type" value="Genomic_DNA"/>
</dbReference>
<keyword evidence="2" id="KW-1185">Reference proteome</keyword>
<name>A0A1T4PLH0_9ACTN</name>
<accession>A0A1T4PLH0</accession>
<gene>
    <name evidence="1" type="ORF">SAMN02745673_01879</name>
</gene>
<dbReference type="Proteomes" id="UP000190637">
    <property type="component" value="Unassembled WGS sequence"/>
</dbReference>
<organism evidence="1 2">
    <name type="scientific">Marinactinospora thermotolerans DSM 45154</name>
    <dbReference type="NCBI Taxonomy" id="1122192"/>
    <lineage>
        <taxon>Bacteria</taxon>
        <taxon>Bacillati</taxon>
        <taxon>Actinomycetota</taxon>
        <taxon>Actinomycetes</taxon>
        <taxon>Streptosporangiales</taxon>
        <taxon>Nocardiopsidaceae</taxon>
        <taxon>Marinactinospora</taxon>
    </lineage>
</organism>
<dbReference type="AlphaFoldDB" id="A0A1T4PLH0"/>
<sequence>MPAFPTYAEGFTGADVAEIESVEMGTDTSGETPIATVNLAYPEGPRKSWPRTCSCG</sequence>
<protein>
    <submittedName>
        <fullName evidence="1">Uncharacterized protein</fullName>
    </submittedName>
</protein>
<reference evidence="1 2" key="1">
    <citation type="submission" date="2017-02" db="EMBL/GenBank/DDBJ databases">
        <authorList>
            <person name="Peterson S.W."/>
        </authorList>
    </citation>
    <scope>NUCLEOTIDE SEQUENCE [LARGE SCALE GENOMIC DNA]</scope>
    <source>
        <strain evidence="1 2">DSM 45154</strain>
    </source>
</reference>